<dbReference type="OrthoDB" id="5242790at2759"/>
<dbReference type="EMBL" id="KN714671">
    <property type="protein sequence ID" value="KUI54111.1"/>
    <property type="molecule type" value="Genomic_DNA"/>
</dbReference>
<dbReference type="Proteomes" id="UP000078576">
    <property type="component" value="Unassembled WGS sequence"/>
</dbReference>
<dbReference type="AlphaFoldDB" id="A0A194UR55"/>
<keyword evidence="2" id="KW-1185">Reference proteome</keyword>
<organism evidence="1 2">
    <name type="scientific">Cytospora mali</name>
    <name type="common">Apple Valsa canker fungus</name>
    <name type="synonym">Valsa mali</name>
    <dbReference type="NCBI Taxonomy" id="578113"/>
    <lineage>
        <taxon>Eukaryota</taxon>
        <taxon>Fungi</taxon>
        <taxon>Dikarya</taxon>
        <taxon>Ascomycota</taxon>
        <taxon>Pezizomycotina</taxon>
        <taxon>Sordariomycetes</taxon>
        <taxon>Sordariomycetidae</taxon>
        <taxon>Diaporthales</taxon>
        <taxon>Cytosporaceae</taxon>
        <taxon>Cytospora</taxon>
    </lineage>
</organism>
<proteinExistence type="predicted"/>
<gene>
    <name evidence="1" type="ORF">VP1G_10615</name>
</gene>
<protein>
    <submittedName>
        <fullName evidence="1">Uncharacterized protein</fullName>
    </submittedName>
</protein>
<evidence type="ECO:0000313" key="1">
    <source>
        <dbReference type="EMBL" id="KUI54111.1"/>
    </source>
</evidence>
<evidence type="ECO:0000313" key="2">
    <source>
        <dbReference type="Proteomes" id="UP000078576"/>
    </source>
</evidence>
<sequence>MPEVNAPTQQQPMEVLTESGVVAQQPESQPQMNAGSEEMSLRGGCMESCGCCGLDETCGCC</sequence>
<name>A0A194UR55_CYTMA</name>
<reference evidence="2" key="1">
    <citation type="submission" date="2014-12" db="EMBL/GenBank/DDBJ databases">
        <title>Genome Sequence of Valsa Canker Pathogens Uncovers a Specific Adaption of Colonization on Woody Bark.</title>
        <authorList>
            <person name="Yin Z."/>
            <person name="Liu H."/>
            <person name="Gao X."/>
            <person name="Li Z."/>
            <person name="Song N."/>
            <person name="Ke X."/>
            <person name="Dai Q."/>
            <person name="Wu Y."/>
            <person name="Sun Y."/>
            <person name="Xu J.-R."/>
            <person name="Kang Z.K."/>
            <person name="Wang L."/>
            <person name="Huang L."/>
        </authorList>
    </citation>
    <scope>NUCLEOTIDE SEQUENCE [LARGE SCALE GENOMIC DNA]</scope>
    <source>
        <strain evidence="2">SXYL134</strain>
    </source>
</reference>
<accession>A0A194UR55</accession>